<evidence type="ECO:0000313" key="1">
    <source>
        <dbReference type="EMBL" id="KAJ4444711.1"/>
    </source>
</evidence>
<dbReference type="SUPFAM" id="SSF56219">
    <property type="entry name" value="DNase I-like"/>
    <property type="match status" value="1"/>
</dbReference>
<evidence type="ECO:0008006" key="3">
    <source>
        <dbReference type="Google" id="ProtNLM"/>
    </source>
</evidence>
<accession>A0ABQ8TEZ9</accession>
<keyword evidence="2" id="KW-1185">Reference proteome</keyword>
<sequence>MRHPGPPTLSLCVSPHKETAQEVRHRQYFIEEREKHHPPANKWIQQPDHLTSSEWRLALKMTANIYPLHAIPGRSRDRNHCRCVSEIETLGHILGACPFNEMLQNSTSQNQVHTEGREANLAAEIVMTHRDLLSIVLCASLCNPVSNGSSTALILKLGAILNPQWLTTPRTAANPGFEQVTPFVPRKLLKDIPPEPRRLAVVSFCLNTEHDILGKHLNRLGILPSASCILCHQQKDMDRQHLAKCPALKSSKEVDHYWEARARMTLLQAGKLENLKEDDVMRISEMRWENSGSRVKDKVISVCYVDDRMIMVRLQEKKTDLALVQIYMPHSGLSHEGVEESYDKLEEIVEKEKKEACVILMGDWNAAVGEGQDGS</sequence>
<evidence type="ECO:0000313" key="2">
    <source>
        <dbReference type="Proteomes" id="UP001148838"/>
    </source>
</evidence>
<comment type="caution">
    <text evidence="1">The sequence shown here is derived from an EMBL/GenBank/DDBJ whole genome shotgun (WGS) entry which is preliminary data.</text>
</comment>
<dbReference type="EMBL" id="JAJSOF020000011">
    <property type="protein sequence ID" value="KAJ4444711.1"/>
    <property type="molecule type" value="Genomic_DNA"/>
</dbReference>
<dbReference type="InterPro" id="IPR036691">
    <property type="entry name" value="Endo/exonu/phosph_ase_sf"/>
</dbReference>
<dbReference type="Proteomes" id="UP001148838">
    <property type="component" value="Unassembled WGS sequence"/>
</dbReference>
<gene>
    <name evidence="1" type="ORF">ANN_06508</name>
</gene>
<dbReference type="Gene3D" id="3.60.10.10">
    <property type="entry name" value="Endonuclease/exonuclease/phosphatase"/>
    <property type="match status" value="1"/>
</dbReference>
<proteinExistence type="predicted"/>
<reference evidence="1 2" key="1">
    <citation type="journal article" date="2022" name="Allergy">
        <title>Genome assembly and annotation of Periplaneta americana reveal a comprehensive cockroach allergen profile.</title>
        <authorList>
            <person name="Wang L."/>
            <person name="Xiong Q."/>
            <person name="Saelim N."/>
            <person name="Wang L."/>
            <person name="Nong W."/>
            <person name="Wan A.T."/>
            <person name="Shi M."/>
            <person name="Liu X."/>
            <person name="Cao Q."/>
            <person name="Hui J.H.L."/>
            <person name="Sookrung N."/>
            <person name="Leung T.F."/>
            <person name="Tungtrongchitr A."/>
            <person name="Tsui S.K.W."/>
        </authorList>
    </citation>
    <scope>NUCLEOTIDE SEQUENCE [LARGE SCALE GENOMIC DNA]</scope>
    <source>
        <strain evidence="1">PWHHKU_190912</strain>
    </source>
</reference>
<organism evidence="1 2">
    <name type="scientific">Periplaneta americana</name>
    <name type="common">American cockroach</name>
    <name type="synonym">Blatta americana</name>
    <dbReference type="NCBI Taxonomy" id="6978"/>
    <lineage>
        <taxon>Eukaryota</taxon>
        <taxon>Metazoa</taxon>
        <taxon>Ecdysozoa</taxon>
        <taxon>Arthropoda</taxon>
        <taxon>Hexapoda</taxon>
        <taxon>Insecta</taxon>
        <taxon>Pterygota</taxon>
        <taxon>Neoptera</taxon>
        <taxon>Polyneoptera</taxon>
        <taxon>Dictyoptera</taxon>
        <taxon>Blattodea</taxon>
        <taxon>Blattoidea</taxon>
        <taxon>Blattidae</taxon>
        <taxon>Blattinae</taxon>
        <taxon>Periplaneta</taxon>
    </lineage>
</organism>
<protein>
    <recommendedName>
        <fullName evidence="3">Reverse transcriptase</fullName>
    </recommendedName>
</protein>
<name>A0ABQ8TEZ9_PERAM</name>